<dbReference type="AlphaFoldDB" id="A0A8B8HWW9"/>
<evidence type="ECO:0000313" key="1">
    <source>
        <dbReference type="Proteomes" id="UP001652626"/>
    </source>
</evidence>
<accession>A0A8B8HWW9</accession>
<evidence type="ECO:0000313" key="2">
    <source>
        <dbReference type="RefSeq" id="XP_026488797.2"/>
    </source>
</evidence>
<dbReference type="OrthoDB" id="6572538at2759"/>
<dbReference type="RefSeq" id="XP_026488797.2">
    <property type="nucleotide sequence ID" value="XM_026633012.2"/>
</dbReference>
<dbReference type="Proteomes" id="UP001652626">
    <property type="component" value="Chromosome 4"/>
</dbReference>
<gene>
    <name evidence="2" type="primary">LOC113395413</name>
</gene>
<dbReference type="OMA" id="YRTHYRD"/>
<proteinExistence type="predicted"/>
<protein>
    <submittedName>
        <fullName evidence="2">Uncharacterized protein LOC113395413</fullName>
    </submittedName>
</protein>
<sequence length="204" mass="23618">MYSRYDSLLFNYETTYRTHYRDGEIKTSYKTAFKTKPKCLRIRPPPLKYIHTLSEWKQPGIPLALYVKPKETIRTNPRNTQKYYEKPSDPDWENAMKTRLRLVMTPAISMDDISPPEKRKLLIEDVYASSAHRSMREGLPVSSGVCISAPLSCTPAAATPITLQKLEAPFVSPEWRMDSVSWDGRQLRSHCDPDKEFYLARSPK</sequence>
<keyword evidence="1" id="KW-1185">Reference proteome</keyword>
<reference evidence="2" key="1">
    <citation type="submission" date="2025-08" db="UniProtKB">
        <authorList>
            <consortium name="RefSeq"/>
        </authorList>
    </citation>
    <scope>IDENTIFICATION</scope>
    <source>
        <tissue evidence="2">Whole body</tissue>
    </source>
</reference>
<organism evidence="1 2">
    <name type="scientific">Vanessa tameamea</name>
    <name type="common">Kamehameha butterfly</name>
    <dbReference type="NCBI Taxonomy" id="334116"/>
    <lineage>
        <taxon>Eukaryota</taxon>
        <taxon>Metazoa</taxon>
        <taxon>Ecdysozoa</taxon>
        <taxon>Arthropoda</taxon>
        <taxon>Hexapoda</taxon>
        <taxon>Insecta</taxon>
        <taxon>Pterygota</taxon>
        <taxon>Neoptera</taxon>
        <taxon>Endopterygota</taxon>
        <taxon>Lepidoptera</taxon>
        <taxon>Glossata</taxon>
        <taxon>Ditrysia</taxon>
        <taxon>Papilionoidea</taxon>
        <taxon>Nymphalidae</taxon>
        <taxon>Nymphalinae</taxon>
        <taxon>Vanessa</taxon>
    </lineage>
</organism>
<dbReference type="GeneID" id="113395413"/>
<name>A0A8B8HWW9_VANTA</name>